<dbReference type="InterPro" id="IPR013320">
    <property type="entry name" value="ConA-like_dom_sf"/>
</dbReference>
<evidence type="ECO:0000256" key="1">
    <source>
        <dbReference type="SAM" id="MobiDB-lite"/>
    </source>
</evidence>
<evidence type="ECO:0000313" key="3">
    <source>
        <dbReference type="EMBL" id="SHN14946.1"/>
    </source>
</evidence>
<feature type="compositionally biased region" description="Polar residues" evidence="1">
    <location>
        <begin position="1"/>
        <end position="12"/>
    </location>
</feature>
<accession>A0A1M7PDD6</accession>
<keyword evidence="3" id="KW-0378">Hydrolase</keyword>
<evidence type="ECO:0000259" key="2">
    <source>
        <dbReference type="PROSITE" id="PS51762"/>
    </source>
</evidence>
<dbReference type="Proteomes" id="UP000184440">
    <property type="component" value="Unassembled WGS sequence"/>
</dbReference>
<reference evidence="3 4" key="1">
    <citation type="submission" date="2016-11" db="EMBL/GenBank/DDBJ databases">
        <authorList>
            <person name="Jaros S."/>
            <person name="Januszkiewicz K."/>
            <person name="Wedrychowicz H."/>
        </authorList>
    </citation>
    <scope>NUCLEOTIDE SEQUENCE [LARGE SCALE GENOMIC DNA]</scope>
    <source>
        <strain evidence="3 4">DSM 46144</strain>
    </source>
</reference>
<dbReference type="SUPFAM" id="SSF49899">
    <property type="entry name" value="Concanavalin A-like lectins/glucanases"/>
    <property type="match status" value="1"/>
</dbReference>
<dbReference type="PANTHER" id="PTHR10963:SF60">
    <property type="entry name" value="GRAM-NEGATIVE BACTERIA-BINDING PROTEIN 1-RELATED"/>
    <property type="match status" value="1"/>
</dbReference>
<dbReference type="InterPro" id="IPR050546">
    <property type="entry name" value="Glycosyl_Hydrlase_16"/>
</dbReference>
<dbReference type="AlphaFoldDB" id="A0A1M7PDD6"/>
<dbReference type="CDD" id="cd08023">
    <property type="entry name" value="GH16_laminarinase_like"/>
    <property type="match status" value="1"/>
</dbReference>
<gene>
    <name evidence="3" type="ORF">SAMN05443668_103235</name>
</gene>
<dbReference type="PROSITE" id="PS51762">
    <property type="entry name" value="GH16_2"/>
    <property type="match status" value="1"/>
</dbReference>
<protein>
    <submittedName>
        <fullName evidence="3">Glycosyl hydrolases family 16</fullName>
    </submittedName>
</protein>
<dbReference type="GO" id="GO:0004553">
    <property type="term" value="F:hydrolase activity, hydrolyzing O-glycosyl compounds"/>
    <property type="evidence" value="ECO:0007669"/>
    <property type="project" value="InterPro"/>
</dbReference>
<dbReference type="RefSeq" id="WP_218617451.1">
    <property type="nucleotide sequence ID" value="NZ_FRCS01000003.1"/>
</dbReference>
<organism evidence="3 4">
    <name type="scientific">Cryptosporangium aurantiacum</name>
    <dbReference type="NCBI Taxonomy" id="134849"/>
    <lineage>
        <taxon>Bacteria</taxon>
        <taxon>Bacillati</taxon>
        <taxon>Actinomycetota</taxon>
        <taxon>Actinomycetes</taxon>
        <taxon>Cryptosporangiales</taxon>
        <taxon>Cryptosporangiaceae</taxon>
        <taxon>Cryptosporangium</taxon>
    </lineage>
</organism>
<dbReference type="STRING" id="134849.SAMN05443668_103235"/>
<dbReference type="GO" id="GO:0005975">
    <property type="term" value="P:carbohydrate metabolic process"/>
    <property type="evidence" value="ECO:0007669"/>
    <property type="project" value="InterPro"/>
</dbReference>
<dbReference type="EMBL" id="FRCS01000003">
    <property type="protein sequence ID" value="SHN14946.1"/>
    <property type="molecule type" value="Genomic_DNA"/>
</dbReference>
<dbReference type="Pfam" id="PF00722">
    <property type="entry name" value="Glyco_hydro_16"/>
    <property type="match status" value="1"/>
</dbReference>
<proteinExistence type="predicted"/>
<dbReference type="PANTHER" id="PTHR10963">
    <property type="entry name" value="GLYCOSYL HYDROLASE-RELATED"/>
    <property type="match status" value="1"/>
</dbReference>
<dbReference type="InterPro" id="IPR000757">
    <property type="entry name" value="Beta-glucanase-like"/>
</dbReference>
<feature type="region of interest" description="Disordered" evidence="1">
    <location>
        <begin position="1"/>
        <end position="28"/>
    </location>
</feature>
<feature type="domain" description="GH16" evidence="2">
    <location>
        <begin position="1"/>
        <end position="251"/>
    </location>
</feature>
<sequence>MLNADLSDSPSWSHHFEGPAGAPPDPSVWTHEVGAGGWGCAQHQEYTATTDNACLSGGDGGLRVTARAHDTSQPGSRVTSARLVTRHRFTVRHGRIAARLRMPTGAGLWSAFWMLGENIDTVGWPACGEIDVVEHVSSDPTAAHGTLHGPGYSGLSGGIGHRHDHGTDLAEDFHTYSVDWTPGSVTWMLDGTAYNTLSAADVPGPWPFEQPFYLLLNLAVGGAWPGLETDAPTLPAVLQARWIRVWNLSDH</sequence>
<keyword evidence="4" id="KW-1185">Reference proteome</keyword>
<dbReference type="Gene3D" id="2.60.120.200">
    <property type="match status" value="1"/>
</dbReference>
<name>A0A1M7PDD6_9ACTN</name>
<evidence type="ECO:0000313" key="4">
    <source>
        <dbReference type="Proteomes" id="UP000184440"/>
    </source>
</evidence>